<dbReference type="InterPro" id="IPR050300">
    <property type="entry name" value="GDXG_lipolytic_enzyme"/>
</dbReference>
<dbReference type="Proteomes" id="UP000608024">
    <property type="component" value="Unassembled WGS sequence"/>
</dbReference>
<reference evidence="4" key="1">
    <citation type="journal article" date="2014" name="Int. J. Syst. Evol. Microbiol.">
        <title>Complete genome sequence of Corynebacterium casei LMG S-19264T (=DSM 44701T), isolated from a smear-ripened cheese.</title>
        <authorList>
            <consortium name="US DOE Joint Genome Institute (JGI-PGF)"/>
            <person name="Walter F."/>
            <person name="Albersmeier A."/>
            <person name="Kalinowski J."/>
            <person name="Ruckert C."/>
        </authorList>
    </citation>
    <scope>NUCLEOTIDE SEQUENCE</scope>
    <source>
        <strain evidence="4">JCM 4784</strain>
    </source>
</reference>
<dbReference type="EMBL" id="BNBT01000044">
    <property type="protein sequence ID" value="GHE61718.1"/>
    <property type="molecule type" value="Genomic_DNA"/>
</dbReference>
<comment type="caution">
    <text evidence="4">The sequence shown here is derived from an EMBL/GenBank/DDBJ whole genome shotgun (WGS) entry which is preliminary data.</text>
</comment>
<evidence type="ECO:0000313" key="4">
    <source>
        <dbReference type="EMBL" id="GHE61718.1"/>
    </source>
</evidence>
<dbReference type="AlphaFoldDB" id="A0A919DN73"/>
<dbReference type="Pfam" id="PF20434">
    <property type="entry name" value="BD-FAE"/>
    <property type="match status" value="1"/>
</dbReference>
<evidence type="ECO:0000256" key="2">
    <source>
        <dbReference type="SAM" id="MobiDB-lite"/>
    </source>
</evidence>
<dbReference type="GO" id="GO:0016787">
    <property type="term" value="F:hydrolase activity"/>
    <property type="evidence" value="ECO:0007669"/>
    <property type="project" value="UniProtKB-KW"/>
</dbReference>
<keyword evidence="1" id="KW-0378">Hydrolase</keyword>
<dbReference type="InterPro" id="IPR049492">
    <property type="entry name" value="BD-FAE-like_dom"/>
</dbReference>
<dbReference type="InterPro" id="IPR029058">
    <property type="entry name" value="AB_hydrolase_fold"/>
</dbReference>
<dbReference type="Gene3D" id="3.40.50.1820">
    <property type="entry name" value="alpha/beta hydrolase"/>
    <property type="match status" value="1"/>
</dbReference>
<feature type="region of interest" description="Disordered" evidence="2">
    <location>
        <begin position="40"/>
        <end position="60"/>
    </location>
</feature>
<evidence type="ECO:0000259" key="3">
    <source>
        <dbReference type="Pfam" id="PF20434"/>
    </source>
</evidence>
<sequence length="302" mass="31857">MAFPAARRGRAVDHRGMTVRRTLLTLALCGALLSSGTAAEASRPAAGPQPPRTHAYGPHPRQTITVYGTGGPALVVLHGGSWARDTDWSGWSRWFAARGFTVYETDYRLSSDAVWPAQRTDVLAALRWVARHAGPRAGKPLLLGSSAGGHLAVSVGAYGEGRAYARGVAALSPVASPYRAWRDGIRPDAPPERRGLARAAERLAGCVPDRAGARCRELWSDMTAASHASGARDAPLYLVHSAGDFVPPAHSAELAAAQRRAGLSDVTVRTVPGAAHGGPLLRERGLAEGVLAWLRARARARG</sequence>
<accession>A0A919DN73</accession>
<feature type="domain" description="BD-FAE-like" evidence="3">
    <location>
        <begin position="72"/>
        <end position="159"/>
    </location>
</feature>
<dbReference type="PANTHER" id="PTHR48081">
    <property type="entry name" value="AB HYDROLASE SUPERFAMILY PROTEIN C4A8.06C"/>
    <property type="match status" value="1"/>
</dbReference>
<proteinExistence type="predicted"/>
<evidence type="ECO:0000313" key="5">
    <source>
        <dbReference type="Proteomes" id="UP000608024"/>
    </source>
</evidence>
<organism evidence="4 5">
    <name type="scientific">Streptomyces longispororuber</name>
    <dbReference type="NCBI Taxonomy" id="68230"/>
    <lineage>
        <taxon>Bacteria</taxon>
        <taxon>Bacillati</taxon>
        <taxon>Actinomycetota</taxon>
        <taxon>Actinomycetes</taxon>
        <taxon>Kitasatosporales</taxon>
        <taxon>Streptomycetaceae</taxon>
        <taxon>Streptomyces</taxon>
    </lineage>
</organism>
<reference evidence="4" key="2">
    <citation type="submission" date="2020-09" db="EMBL/GenBank/DDBJ databases">
        <authorList>
            <person name="Sun Q."/>
            <person name="Ohkuma M."/>
        </authorList>
    </citation>
    <scope>NUCLEOTIDE SEQUENCE</scope>
    <source>
        <strain evidence="4">JCM 4784</strain>
    </source>
</reference>
<keyword evidence="5" id="KW-1185">Reference proteome</keyword>
<dbReference type="SUPFAM" id="SSF53474">
    <property type="entry name" value="alpha/beta-Hydrolases"/>
    <property type="match status" value="1"/>
</dbReference>
<evidence type="ECO:0000256" key="1">
    <source>
        <dbReference type="ARBA" id="ARBA00022801"/>
    </source>
</evidence>
<name>A0A919DN73_9ACTN</name>
<gene>
    <name evidence="4" type="ORF">GCM10018785_33410</name>
</gene>
<protein>
    <recommendedName>
        <fullName evidence="3">BD-FAE-like domain-containing protein</fullName>
    </recommendedName>
</protein>